<dbReference type="AlphaFoldDB" id="A0A3D8YGH8"/>
<sequence>MQPIDLIIQSDSQSSMPWIKVCENSPYFKTENNKSWTPVGQNDAITWPDFQSLFGRHDFSHTERHMAFLAKHGVTCIRMMMEYCQTQHRYLENPVGRFQPNMVRFWDDMFALCEKYSIRLLITPFDTFWMARRWRYHPYNKRLGGPCASKYQWLSSPDMIAASKNRFTFFIERWGGSGVLFGWDLWNEIDPKHAGKDLLLLNNYICEISIHIRQTEMRLYHKSHLQTVSVFAPTLQAHQMTDVIFKHPLLDFASIHMYQKSSIDYPSNAYAAACATAEIVKASILDIEDNRPFLDSEHGPITYFSKNKKGLAETFDDKYFLYMQWAHLSSGAAGGGMRWPYRHPHTLTHGMRRAQLNMARFTELIDWKHFKRRAINSQIKSSKTINVLGCADANQAVLWLVSPENCKGKERQDAVVIFELSVYGLSPGNYQIHFWDTQTGHLEMICKTIADENLEIDYKLSDNVAIAISRV</sequence>
<dbReference type="EMBL" id="QNUL01000002">
    <property type="protein sequence ID" value="REA63664.1"/>
    <property type="molecule type" value="Genomic_DNA"/>
</dbReference>
<organism evidence="1 2">
    <name type="scientific">Dyadobacter luteus</name>
    <dbReference type="NCBI Taxonomy" id="2259619"/>
    <lineage>
        <taxon>Bacteria</taxon>
        <taxon>Pseudomonadati</taxon>
        <taxon>Bacteroidota</taxon>
        <taxon>Cytophagia</taxon>
        <taxon>Cytophagales</taxon>
        <taxon>Spirosomataceae</taxon>
        <taxon>Dyadobacter</taxon>
    </lineage>
</organism>
<dbReference type="OrthoDB" id="9802444at2"/>
<keyword evidence="2" id="KW-1185">Reference proteome</keyword>
<protein>
    <recommendedName>
        <fullName evidence="3">Glycoside hydrolase family 5 domain-containing protein</fullName>
    </recommendedName>
</protein>
<dbReference type="Proteomes" id="UP000256373">
    <property type="component" value="Unassembled WGS sequence"/>
</dbReference>
<dbReference type="Gene3D" id="3.20.20.80">
    <property type="entry name" value="Glycosidases"/>
    <property type="match status" value="1"/>
</dbReference>
<name>A0A3D8YGH8_9BACT</name>
<evidence type="ECO:0008006" key="3">
    <source>
        <dbReference type="Google" id="ProtNLM"/>
    </source>
</evidence>
<evidence type="ECO:0000313" key="2">
    <source>
        <dbReference type="Proteomes" id="UP000256373"/>
    </source>
</evidence>
<gene>
    <name evidence="1" type="ORF">DSL64_04300</name>
</gene>
<accession>A0A3D8YGH8</accession>
<reference evidence="1 2" key="1">
    <citation type="submission" date="2018-07" db="EMBL/GenBank/DDBJ databases">
        <title>Dyadobacter roseus sp. nov., isolated from rose rhizosphere soil.</title>
        <authorList>
            <person name="Chen L."/>
        </authorList>
    </citation>
    <scope>NUCLEOTIDE SEQUENCE [LARGE SCALE GENOMIC DNA]</scope>
    <source>
        <strain evidence="1 2">RS19</strain>
    </source>
</reference>
<dbReference type="InterPro" id="IPR017853">
    <property type="entry name" value="GH"/>
</dbReference>
<evidence type="ECO:0000313" key="1">
    <source>
        <dbReference type="EMBL" id="REA63664.1"/>
    </source>
</evidence>
<dbReference type="SUPFAM" id="SSF51445">
    <property type="entry name" value="(Trans)glycosidases"/>
    <property type="match status" value="1"/>
</dbReference>
<comment type="caution">
    <text evidence="1">The sequence shown here is derived from an EMBL/GenBank/DDBJ whole genome shotgun (WGS) entry which is preliminary data.</text>
</comment>
<proteinExistence type="predicted"/>